<sequence length="119" mass="13010">MQPVAEILLRNAGLALGYEMASSCAQLRSMCNRSDAALLRLVCGETCGCVDPLASPRYKVTAQGCSTACLHEADLLSANVRGRHWEEFWRGYEEAVSGHYGDEDFVTGATWCEGMPDLF</sequence>
<dbReference type="AlphaFoldDB" id="A0A812TSP2"/>
<organism evidence="1 2">
    <name type="scientific">Symbiodinium necroappetens</name>
    <dbReference type="NCBI Taxonomy" id="1628268"/>
    <lineage>
        <taxon>Eukaryota</taxon>
        <taxon>Sar</taxon>
        <taxon>Alveolata</taxon>
        <taxon>Dinophyceae</taxon>
        <taxon>Suessiales</taxon>
        <taxon>Symbiodiniaceae</taxon>
        <taxon>Symbiodinium</taxon>
    </lineage>
</organism>
<dbReference type="EMBL" id="CAJNJA010025028">
    <property type="protein sequence ID" value="CAE7536226.1"/>
    <property type="molecule type" value="Genomic_DNA"/>
</dbReference>
<dbReference type="Proteomes" id="UP000601435">
    <property type="component" value="Unassembled WGS sequence"/>
</dbReference>
<proteinExistence type="predicted"/>
<gene>
    <name evidence="1" type="ORF">SNEC2469_LOCUS15420</name>
</gene>
<evidence type="ECO:0000313" key="1">
    <source>
        <dbReference type="EMBL" id="CAE7536226.1"/>
    </source>
</evidence>
<comment type="caution">
    <text evidence="1">The sequence shown here is derived from an EMBL/GenBank/DDBJ whole genome shotgun (WGS) entry which is preliminary data.</text>
</comment>
<reference evidence="1" key="1">
    <citation type="submission" date="2021-02" db="EMBL/GenBank/DDBJ databases">
        <authorList>
            <person name="Dougan E. K."/>
            <person name="Rhodes N."/>
            <person name="Thang M."/>
            <person name="Chan C."/>
        </authorList>
    </citation>
    <scope>NUCLEOTIDE SEQUENCE</scope>
</reference>
<protein>
    <submittedName>
        <fullName evidence="1">Uncharacterized protein</fullName>
    </submittedName>
</protein>
<feature type="non-terminal residue" evidence="1">
    <location>
        <position position="1"/>
    </location>
</feature>
<accession>A0A812TSP2</accession>
<keyword evidence="2" id="KW-1185">Reference proteome</keyword>
<evidence type="ECO:0000313" key="2">
    <source>
        <dbReference type="Proteomes" id="UP000601435"/>
    </source>
</evidence>
<name>A0A812TSP2_9DINO</name>